<feature type="compositionally biased region" description="Polar residues" evidence="1">
    <location>
        <begin position="21"/>
        <end position="35"/>
    </location>
</feature>
<evidence type="ECO:0000313" key="2">
    <source>
        <dbReference type="EMBL" id="CAB4135380.1"/>
    </source>
</evidence>
<reference evidence="6" key="1">
    <citation type="submission" date="2020-05" db="EMBL/GenBank/DDBJ databases">
        <authorList>
            <person name="Chiriac C."/>
            <person name="Salcher M."/>
            <person name="Ghai R."/>
            <person name="Kavagutti S V."/>
        </authorList>
    </citation>
    <scope>NUCLEOTIDE SEQUENCE</scope>
</reference>
<proteinExistence type="predicted"/>
<evidence type="ECO:0000313" key="4">
    <source>
        <dbReference type="EMBL" id="CAB4169977.1"/>
    </source>
</evidence>
<dbReference type="EMBL" id="LR796533">
    <property type="protein sequence ID" value="CAB4150063.1"/>
    <property type="molecule type" value="Genomic_DNA"/>
</dbReference>
<feature type="region of interest" description="Disordered" evidence="1">
    <location>
        <begin position="19"/>
        <end position="41"/>
    </location>
</feature>
<dbReference type="EMBL" id="LR797373">
    <property type="protein sequence ID" value="CAB4210838.1"/>
    <property type="molecule type" value="Genomic_DNA"/>
</dbReference>
<dbReference type="EMBL" id="LR797261">
    <property type="protein sequence ID" value="CAB4198195.1"/>
    <property type="molecule type" value="Genomic_DNA"/>
</dbReference>
<accession>A0A6J5S091</accession>
<dbReference type="EMBL" id="LR796302">
    <property type="protein sequence ID" value="CAB4135380.1"/>
    <property type="molecule type" value="Genomic_DNA"/>
</dbReference>
<evidence type="ECO:0000313" key="5">
    <source>
        <dbReference type="EMBL" id="CAB4182403.1"/>
    </source>
</evidence>
<dbReference type="EMBL" id="LR796855">
    <property type="protein sequence ID" value="CAB4169977.1"/>
    <property type="molecule type" value="Genomic_DNA"/>
</dbReference>
<organism evidence="6">
    <name type="scientific">uncultured Caudovirales phage</name>
    <dbReference type="NCBI Taxonomy" id="2100421"/>
    <lineage>
        <taxon>Viruses</taxon>
        <taxon>Duplodnaviria</taxon>
        <taxon>Heunggongvirae</taxon>
        <taxon>Uroviricota</taxon>
        <taxon>Caudoviricetes</taxon>
        <taxon>Peduoviridae</taxon>
        <taxon>Maltschvirus</taxon>
        <taxon>Maltschvirus maltsch</taxon>
    </lineage>
</organism>
<gene>
    <name evidence="5" type="ORF">UFOVP1078_2</name>
    <name evidence="6" type="ORF">UFOVP1317_55</name>
    <name evidence="7" type="ORF">UFOVP1429_50</name>
    <name evidence="2" type="ORF">UFOVP289_13</name>
    <name evidence="3" type="ORF">UFOVP547_34</name>
    <name evidence="4" type="ORF">UFOVP900_35</name>
</gene>
<protein>
    <submittedName>
        <fullName evidence="6">Uncharacterized protein</fullName>
    </submittedName>
</protein>
<sequence>MPRAKTIEEKRDEAMAEIAQRRQSVNEPTTASNGATRRKRGVFNGTKGKLSVDANIPGYHLHIMNDDKTRIQDALDGGYLFVKPEEVEGLSDNVVARNGDLGDSRIRFLVGSRDKGEPMYGYLMKIQQEWFEEDQAELQAKNDKIDSAIRNGNITGVDPMLYVPKDGIKLS</sequence>
<evidence type="ECO:0000313" key="3">
    <source>
        <dbReference type="EMBL" id="CAB4150063.1"/>
    </source>
</evidence>
<name>A0A6J5S091_9CAUD</name>
<evidence type="ECO:0000256" key="1">
    <source>
        <dbReference type="SAM" id="MobiDB-lite"/>
    </source>
</evidence>
<evidence type="ECO:0000313" key="7">
    <source>
        <dbReference type="EMBL" id="CAB4210838.1"/>
    </source>
</evidence>
<dbReference type="EMBL" id="LR797044">
    <property type="protein sequence ID" value="CAB4182403.1"/>
    <property type="molecule type" value="Genomic_DNA"/>
</dbReference>
<evidence type="ECO:0000313" key="6">
    <source>
        <dbReference type="EMBL" id="CAB4198195.1"/>
    </source>
</evidence>